<dbReference type="NCBIfam" id="TIGR02532">
    <property type="entry name" value="IV_pilin_GFxxxE"/>
    <property type="match status" value="1"/>
</dbReference>
<dbReference type="GO" id="GO:0009289">
    <property type="term" value="C:pilus"/>
    <property type="evidence" value="ECO:0007669"/>
    <property type="project" value="InterPro"/>
</dbReference>
<evidence type="ECO:0000256" key="5">
    <source>
        <dbReference type="SAM" id="Phobius"/>
    </source>
</evidence>
<dbReference type="Pfam" id="PF07963">
    <property type="entry name" value="N_methyl"/>
    <property type="match status" value="1"/>
</dbReference>
<keyword evidence="3" id="KW-0488">Methylation</keyword>
<reference evidence="6" key="1">
    <citation type="submission" date="2022-09" db="EMBL/GenBank/DDBJ databases">
        <title>Intensive care unit water sources are persistently colonized with multi-drug resistant bacteria and are the site of extensive horizontal gene transfer of antibiotic resistance genes.</title>
        <authorList>
            <person name="Diorio-Toth L."/>
        </authorList>
    </citation>
    <scope>NUCLEOTIDE SEQUENCE</scope>
    <source>
        <strain evidence="6">GD03851</strain>
    </source>
</reference>
<gene>
    <name evidence="6" type="ORF">N5D11_05730</name>
</gene>
<dbReference type="PANTHER" id="PTHR30093:SF34">
    <property type="entry name" value="PREPILIN PEPTIDASE-DEPENDENT PROTEIN D"/>
    <property type="match status" value="1"/>
</dbReference>
<dbReference type="PROSITE" id="PS00409">
    <property type="entry name" value="PROKAR_NTER_METHYL"/>
    <property type="match status" value="1"/>
</dbReference>
<evidence type="ECO:0000256" key="3">
    <source>
        <dbReference type="ARBA" id="ARBA00022481"/>
    </source>
</evidence>
<name>A0AA42IEP7_ACIJO</name>
<comment type="subunit">
    <text evidence="2">The pili are polar flexible filaments of about 5.4 nanometers diameter and 2.5 micrometers average length; they consist of only a single polypeptide chain arranged in a helical configuration of five subunits per turn in the assembled pilus.</text>
</comment>
<evidence type="ECO:0000313" key="7">
    <source>
        <dbReference type="Proteomes" id="UP001161099"/>
    </source>
</evidence>
<dbReference type="SUPFAM" id="SSF54523">
    <property type="entry name" value="Pili subunits"/>
    <property type="match status" value="1"/>
</dbReference>
<dbReference type="PRINTS" id="PR00813">
    <property type="entry name" value="BCTERIALGSPG"/>
</dbReference>
<accession>A0AA42IEP7</accession>
<evidence type="ECO:0000256" key="1">
    <source>
        <dbReference type="ARBA" id="ARBA00005233"/>
    </source>
</evidence>
<dbReference type="GO" id="GO:0007155">
    <property type="term" value="P:cell adhesion"/>
    <property type="evidence" value="ECO:0007669"/>
    <property type="project" value="InterPro"/>
</dbReference>
<dbReference type="AlphaFoldDB" id="A0AA42IEP7"/>
<feature type="transmembrane region" description="Helical" evidence="5">
    <location>
        <begin position="6"/>
        <end position="27"/>
    </location>
</feature>
<comment type="similarity">
    <text evidence="1 4">Belongs to the N-Me-Phe pilin family.</text>
</comment>
<comment type="caution">
    <text evidence="6">The sequence shown here is derived from an EMBL/GenBank/DDBJ whole genome shotgun (WGS) entry which is preliminary data.</text>
</comment>
<evidence type="ECO:0000256" key="4">
    <source>
        <dbReference type="RuleBase" id="RU000389"/>
    </source>
</evidence>
<sequence>MNAQKGFTLIELMIVVAIIGILAAIAIPQYQTYTAKSQVTRAVSEAAGLKTALDTCILDGKATAACDFGATGSNILTAQNTGGLNGTNGAVTGKAGVPAASIGANATTNSTITATLGFNAAPAIAGNTVVWTRNAATGTWTCASNVLKKYETTACPTTSTT</sequence>
<keyword evidence="5" id="KW-0812">Transmembrane</keyword>
<dbReference type="InterPro" id="IPR001082">
    <property type="entry name" value="Pilin"/>
</dbReference>
<dbReference type="Pfam" id="PF00114">
    <property type="entry name" value="Pilin"/>
    <property type="match status" value="1"/>
</dbReference>
<dbReference type="RefSeq" id="WP_279698056.1">
    <property type="nucleotide sequence ID" value="NZ_JAOCDR010000007.1"/>
</dbReference>
<dbReference type="Gene3D" id="3.30.700.10">
    <property type="entry name" value="Glycoprotein, Type 4 Pilin"/>
    <property type="match status" value="1"/>
</dbReference>
<dbReference type="GO" id="GO:0015627">
    <property type="term" value="C:type II protein secretion system complex"/>
    <property type="evidence" value="ECO:0007669"/>
    <property type="project" value="InterPro"/>
</dbReference>
<dbReference type="InterPro" id="IPR000983">
    <property type="entry name" value="Bac_GSPG_pilin"/>
</dbReference>
<dbReference type="PANTHER" id="PTHR30093">
    <property type="entry name" value="GENERAL SECRETION PATHWAY PROTEIN G"/>
    <property type="match status" value="1"/>
</dbReference>
<dbReference type="GO" id="GO:0015628">
    <property type="term" value="P:protein secretion by the type II secretion system"/>
    <property type="evidence" value="ECO:0007669"/>
    <property type="project" value="InterPro"/>
</dbReference>
<proteinExistence type="inferred from homology"/>
<keyword evidence="5" id="KW-0472">Membrane</keyword>
<protein>
    <submittedName>
        <fullName evidence="6">Pilin</fullName>
    </submittedName>
</protein>
<evidence type="ECO:0000313" key="6">
    <source>
        <dbReference type="EMBL" id="MDH0655620.1"/>
    </source>
</evidence>
<keyword evidence="4" id="KW-0281">Fimbrium</keyword>
<evidence type="ECO:0000256" key="2">
    <source>
        <dbReference type="ARBA" id="ARBA00011156"/>
    </source>
</evidence>
<organism evidence="6 7">
    <name type="scientific">Acinetobacter johnsonii</name>
    <dbReference type="NCBI Taxonomy" id="40214"/>
    <lineage>
        <taxon>Bacteria</taxon>
        <taxon>Pseudomonadati</taxon>
        <taxon>Pseudomonadota</taxon>
        <taxon>Gammaproteobacteria</taxon>
        <taxon>Moraxellales</taxon>
        <taxon>Moraxellaceae</taxon>
        <taxon>Acinetobacter</taxon>
    </lineage>
</organism>
<dbReference type="InterPro" id="IPR012902">
    <property type="entry name" value="N_methyl_site"/>
</dbReference>
<keyword evidence="5" id="KW-1133">Transmembrane helix</keyword>
<dbReference type="InterPro" id="IPR045584">
    <property type="entry name" value="Pilin-like"/>
</dbReference>
<dbReference type="Proteomes" id="UP001161099">
    <property type="component" value="Unassembled WGS sequence"/>
</dbReference>
<dbReference type="EMBL" id="JAOCDR010000007">
    <property type="protein sequence ID" value="MDH0655620.1"/>
    <property type="molecule type" value="Genomic_DNA"/>
</dbReference>